<dbReference type="SMART" id="SM00044">
    <property type="entry name" value="CYCc"/>
    <property type="match status" value="2"/>
</dbReference>
<feature type="transmembrane region" description="Helical" evidence="16">
    <location>
        <begin position="888"/>
        <end position="906"/>
    </location>
</feature>
<evidence type="ECO:0000256" key="8">
    <source>
        <dbReference type="ARBA" id="ARBA00022840"/>
    </source>
</evidence>
<keyword evidence="6" id="KW-0479">Metal-binding</keyword>
<feature type="compositionally biased region" description="Polar residues" evidence="15">
    <location>
        <begin position="1285"/>
        <end position="1300"/>
    </location>
</feature>
<evidence type="ECO:0000256" key="14">
    <source>
        <dbReference type="RuleBase" id="RU000405"/>
    </source>
</evidence>
<keyword evidence="18" id="KW-1185">Reference proteome</keyword>
<dbReference type="InterPro" id="IPR032628">
    <property type="entry name" value="AC_N"/>
</dbReference>
<comment type="catalytic activity">
    <reaction evidence="1">
        <text>ATP = 3',5'-cyclic AMP + diphosphate</text>
        <dbReference type="Rhea" id="RHEA:15389"/>
        <dbReference type="ChEBI" id="CHEBI:30616"/>
        <dbReference type="ChEBI" id="CHEBI:33019"/>
        <dbReference type="ChEBI" id="CHEBI:58165"/>
        <dbReference type="EC" id="4.6.1.1"/>
    </reaction>
</comment>
<feature type="compositionally biased region" description="Gly residues" evidence="15">
    <location>
        <begin position="139"/>
        <end position="149"/>
    </location>
</feature>
<feature type="transmembrane region" description="Helical" evidence="16">
    <location>
        <begin position="317"/>
        <end position="337"/>
    </location>
</feature>
<dbReference type="Gene3D" id="3.30.70.1230">
    <property type="entry name" value="Nucleotide cyclase"/>
    <property type="match status" value="2"/>
</dbReference>
<feature type="domain" description="Guanylate cyclase" evidence="17">
    <location>
        <begin position="487"/>
        <end position="614"/>
    </location>
</feature>
<evidence type="ECO:0000256" key="12">
    <source>
        <dbReference type="ARBA" id="ARBA00023136"/>
    </source>
</evidence>
<feature type="transmembrane region" description="Helical" evidence="16">
    <location>
        <begin position="767"/>
        <end position="787"/>
    </location>
</feature>
<evidence type="ECO:0000256" key="13">
    <source>
        <dbReference type="ARBA" id="ARBA00023239"/>
    </source>
</evidence>
<protein>
    <recommendedName>
        <fullName evidence="4">adenylate cyclase</fullName>
        <ecNumber evidence="4">4.6.1.1</ecNumber>
    </recommendedName>
</protein>
<keyword evidence="13 14" id="KW-0456">Lyase</keyword>
<comment type="subcellular location">
    <subcellularLocation>
        <location evidence="3">Membrane</location>
        <topology evidence="3">Multi-pass membrane protein</topology>
    </subcellularLocation>
</comment>
<feature type="transmembrane region" description="Helical" evidence="16">
    <location>
        <begin position="913"/>
        <end position="931"/>
    </location>
</feature>
<feature type="transmembrane region" description="Helical" evidence="16">
    <location>
        <begin position="837"/>
        <end position="858"/>
    </location>
</feature>
<dbReference type="InterPro" id="IPR029787">
    <property type="entry name" value="Nucleotide_cyclase"/>
</dbReference>
<feature type="transmembrane region" description="Helical" evidence="16">
    <location>
        <begin position="343"/>
        <end position="364"/>
    </location>
</feature>
<keyword evidence="5 16" id="KW-0812">Transmembrane</keyword>
<evidence type="ECO:0000256" key="16">
    <source>
        <dbReference type="SAM" id="Phobius"/>
    </source>
</evidence>
<dbReference type="PROSITE" id="PS00452">
    <property type="entry name" value="GUANYLATE_CYCLASE_1"/>
    <property type="match status" value="1"/>
</dbReference>
<dbReference type="InterPro" id="IPR001054">
    <property type="entry name" value="A/G_cyclase"/>
</dbReference>
<feature type="region of interest" description="Disordered" evidence="15">
    <location>
        <begin position="1"/>
        <end position="154"/>
    </location>
</feature>
<feature type="compositionally biased region" description="Polar residues" evidence="15">
    <location>
        <begin position="91"/>
        <end position="104"/>
    </location>
</feature>
<evidence type="ECO:0000256" key="7">
    <source>
        <dbReference type="ARBA" id="ARBA00022741"/>
    </source>
</evidence>
<dbReference type="EC" id="4.6.1.1" evidence="4"/>
<dbReference type="PROSITE" id="PS50125">
    <property type="entry name" value="GUANYLATE_CYCLASE_2"/>
    <property type="match status" value="2"/>
</dbReference>
<evidence type="ECO:0000313" key="19">
    <source>
        <dbReference type="RefSeq" id="XP_052751382.1"/>
    </source>
</evidence>
<dbReference type="PANTHER" id="PTHR45627:SF16">
    <property type="entry name" value="ADENYLATE CYCLASE"/>
    <property type="match status" value="1"/>
</dbReference>
<evidence type="ECO:0000256" key="1">
    <source>
        <dbReference type="ARBA" id="ARBA00001593"/>
    </source>
</evidence>
<comment type="similarity">
    <text evidence="14">Belongs to the adenylyl cyclase class-4/guanylyl cyclase family.</text>
</comment>
<feature type="domain" description="Guanylate cyclase" evidence="17">
    <location>
        <begin position="1035"/>
        <end position="1174"/>
    </location>
</feature>
<dbReference type="Proteomes" id="UP001652740">
    <property type="component" value="Unplaced"/>
</dbReference>
<dbReference type="SUPFAM" id="SSF55073">
    <property type="entry name" value="Nucleotide cyclase"/>
    <property type="match status" value="2"/>
</dbReference>
<name>A0ABM3MJ30_GALME</name>
<keyword evidence="8" id="KW-0067">ATP-binding</keyword>
<evidence type="ECO:0000256" key="2">
    <source>
        <dbReference type="ARBA" id="ARBA00001946"/>
    </source>
</evidence>
<dbReference type="RefSeq" id="XP_052751382.1">
    <property type="nucleotide sequence ID" value="XM_052895422.1"/>
</dbReference>
<feature type="transmembrane region" description="Helical" evidence="16">
    <location>
        <begin position="203"/>
        <end position="223"/>
    </location>
</feature>
<keyword evidence="9" id="KW-0460">Magnesium</keyword>
<feature type="compositionally biased region" description="Low complexity" evidence="15">
    <location>
        <begin position="62"/>
        <end position="74"/>
    </location>
</feature>
<feature type="region of interest" description="Disordered" evidence="15">
    <location>
        <begin position="691"/>
        <end position="710"/>
    </location>
</feature>
<dbReference type="InterPro" id="IPR018297">
    <property type="entry name" value="A/G_cyclase_CS"/>
</dbReference>
<keyword evidence="11" id="KW-0115">cAMP biosynthesis</keyword>
<feature type="transmembrane region" description="Helical" evidence="16">
    <location>
        <begin position="371"/>
        <end position="389"/>
    </location>
</feature>
<evidence type="ECO:0000256" key="10">
    <source>
        <dbReference type="ARBA" id="ARBA00022989"/>
    </source>
</evidence>
<evidence type="ECO:0000313" key="18">
    <source>
        <dbReference type="Proteomes" id="UP001652740"/>
    </source>
</evidence>
<dbReference type="Pfam" id="PF06327">
    <property type="entry name" value="Adcy_cons_dom"/>
    <property type="match status" value="1"/>
</dbReference>
<feature type="region of interest" description="Disordered" evidence="15">
    <location>
        <begin position="1225"/>
        <end position="1308"/>
    </location>
</feature>
<keyword evidence="12 16" id="KW-0472">Membrane</keyword>
<comment type="cofactor">
    <cofactor evidence="2">
        <name>Mg(2+)</name>
        <dbReference type="ChEBI" id="CHEBI:18420"/>
    </cofactor>
</comment>
<dbReference type="Pfam" id="PF00211">
    <property type="entry name" value="Guanylate_cyc"/>
    <property type="match status" value="2"/>
</dbReference>
<keyword evidence="7" id="KW-0547">Nucleotide-binding</keyword>
<dbReference type="Pfam" id="PF16214">
    <property type="entry name" value="AC_N"/>
    <property type="match status" value="2"/>
</dbReference>
<feature type="transmembrane region" description="Helical" evidence="16">
    <location>
        <begin position="793"/>
        <end position="816"/>
    </location>
</feature>
<dbReference type="GeneID" id="113517848"/>
<feature type="transmembrane region" description="Helical" evidence="16">
    <location>
        <begin position="286"/>
        <end position="310"/>
    </location>
</feature>
<evidence type="ECO:0000256" key="6">
    <source>
        <dbReference type="ARBA" id="ARBA00022723"/>
    </source>
</evidence>
<reference evidence="19" key="1">
    <citation type="submission" date="2025-08" db="UniProtKB">
        <authorList>
            <consortium name="RefSeq"/>
        </authorList>
    </citation>
    <scope>IDENTIFICATION</scope>
    <source>
        <tissue evidence="19">Whole larvae</tissue>
    </source>
</reference>
<proteinExistence type="inferred from homology"/>
<gene>
    <name evidence="19" type="primary">LOC113517848</name>
</gene>
<evidence type="ECO:0000259" key="17">
    <source>
        <dbReference type="PROSITE" id="PS50125"/>
    </source>
</evidence>
<sequence length="1428" mass="159251">MSLPMKRSFSSEGGPTSKRDWKMRLSLRSRSGHSVEALRGRRCASLRSAATPVRGADDSGRSTPSAAHRASPSPADTPAPKKSNWEVIEHFSSNRSKKSPTTVESEGGGTSSPPTLPLCPAGRPDADVQPLLSDEAGMEGAGGSGGAADGGDDEDATCWKRCTRSCPPPVRALCSSHRFNNLHVEMLYQRYFLRMNQTNMTHLLGLLLAVAVALMVVQLRTLLLAQNFLSGMKPTTNASALANPDSYSHRYGATTELSKLSVLADRDPFGANSTYLKRVYYEKERIAHIVNIVLLGISALVYACLLACLSRPAMNEIYLLTISYVVLVTFLLIELSLASTSVLRSLSVSAGACALFTYITYATLPVRLHEATLGGVALAAVNIGAHLVLDTTTDMQIYCSLATLIACNVSGVMTHNPRELAQRRAFLETRDCVEARLVTQRENQQQERLLLSVLPRHVAVEMKADIACQPRQEQFHKIYIQRYENVSILFADICGFTSLSDQCTAEELVRLLNELFARFDRLAAEHHCLRIKLLGDCYYCVSGLPEARDDHAKCCVEMGLDMIDAIALVREVMAVNVNMRVGIHTGRVHCVVLGLRKWQFDVWSNDVTLANYMESGGVAGRVHITKETLRCLGDDYKVEPGMGGQRNAYLKDHNIETYLIVPDDTSRVDKKPQHTFSINGNVSKEMRVMGHGSQHGKHSTNLPLSRIGVDAGNENKKPEDEVNEYLMKAIDARSIDRLRAEHCRPFTLTFRDQILERKYTAERDRMLKVYFICSLVVYIAVLIVQMLAFHITLLGFITIAACGFILVTVTYVIICVDFKFTGPCLRRFSERVHNNRTLAQAFSFLVVGALIVQIQVIMVQSMYKGVNRKELVTDNDGSAFCPYDMNEYYLQLTLMAMFLCAVHQILITMVKTLLLLVISITYIIITTQEHLYYRNYFFNFEHRCGLDWNQQWMNIVIALGATVALILHSQQTESTYRLDFIWKLQANNEKEEMEHLEAYNRKLLANILPEHVAQHFLGSDKNIDELYHEQCESVCVMFASIPNFSEFYVELEGNNEGVECLRLLNEIIADFDEILAEEQFKYIEKIKSTGATYMAASGLTASTRDLRGYRHVTAMADYALRLREQLQYVNEHSFNSFRIRIGINIGPVVAGVIGARKPQYDIWGNAVNVASRMDSTGLLDHIQVTQEVYDILSTRGYRLRCRGTVDVKGKGNMVTFFLDGVGDTAEPGARDIYNNPTPSTSAEGDENGNEPEGNGSRPEHRPLETLSEGCTDEDAGPSPRASIPRENQNGTVSPRLTNGGSSSRESVASAVRARVLRRLERPRSLADAATLPAMLSQLHNRTYSTELHYRDQKNNSLRDVKTAVVESRSSGEIEALLEGHGPRRAASLADILFRKKQNRMGTVSIIENPMNAMYDFNSKLTPEETSTG</sequence>
<keyword evidence="10 16" id="KW-1133">Transmembrane helix</keyword>
<evidence type="ECO:0000256" key="5">
    <source>
        <dbReference type="ARBA" id="ARBA00022692"/>
    </source>
</evidence>
<dbReference type="CDD" id="cd07302">
    <property type="entry name" value="CHD"/>
    <property type="match status" value="2"/>
</dbReference>
<evidence type="ECO:0000256" key="9">
    <source>
        <dbReference type="ARBA" id="ARBA00022842"/>
    </source>
</evidence>
<evidence type="ECO:0000256" key="11">
    <source>
        <dbReference type="ARBA" id="ARBA00022998"/>
    </source>
</evidence>
<evidence type="ECO:0000256" key="4">
    <source>
        <dbReference type="ARBA" id="ARBA00012201"/>
    </source>
</evidence>
<dbReference type="InterPro" id="IPR009398">
    <property type="entry name" value="Adcy_conserved_dom"/>
</dbReference>
<dbReference type="PANTHER" id="PTHR45627">
    <property type="entry name" value="ADENYLATE CYCLASE TYPE 1"/>
    <property type="match status" value="1"/>
</dbReference>
<evidence type="ECO:0000256" key="3">
    <source>
        <dbReference type="ARBA" id="ARBA00004141"/>
    </source>
</evidence>
<evidence type="ECO:0000256" key="15">
    <source>
        <dbReference type="SAM" id="MobiDB-lite"/>
    </source>
</evidence>
<accession>A0ABM3MJ30</accession>
<organism evidence="18 19">
    <name type="scientific">Galleria mellonella</name>
    <name type="common">Greater wax moth</name>
    <dbReference type="NCBI Taxonomy" id="7137"/>
    <lineage>
        <taxon>Eukaryota</taxon>
        <taxon>Metazoa</taxon>
        <taxon>Ecdysozoa</taxon>
        <taxon>Arthropoda</taxon>
        <taxon>Hexapoda</taxon>
        <taxon>Insecta</taxon>
        <taxon>Pterygota</taxon>
        <taxon>Neoptera</taxon>
        <taxon>Endopterygota</taxon>
        <taxon>Lepidoptera</taxon>
        <taxon>Glossata</taxon>
        <taxon>Ditrysia</taxon>
        <taxon>Pyraloidea</taxon>
        <taxon>Pyralidae</taxon>
        <taxon>Galleriinae</taxon>
        <taxon>Galleria</taxon>
    </lineage>
</organism>